<organism evidence="1 2">
    <name type="scientific">Irpex rosettiformis</name>
    <dbReference type="NCBI Taxonomy" id="378272"/>
    <lineage>
        <taxon>Eukaryota</taxon>
        <taxon>Fungi</taxon>
        <taxon>Dikarya</taxon>
        <taxon>Basidiomycota</taxon>
        <taxon>Agaricomycotina</taxon>
        <taxon>Agaricomycetes</taxon>
        <taxon>Polyporales</taxon>
        <taxon>Irpicaceae</taxon>
        <taxon>Irpex</taxon>
    </lineage>
</organism>
<evidence type="ECO:0000313" key="1">
    <source>
        <dbReference type="EMBL" id="KAI0086064.1"/>
    </source>
</evidence>
<proteinExistence type="predicted"/>
<name>A0ACB8TW93_9APHY</name>
<protein>
    <submittedName>
        <fullName evidence="1">Peroxidase</fullName>
    </submittedName>
</protein>
<accession>A0ACB8TW93</accession>
<sequence>MRFISLLGIFLAFPALNCAAGAVHDGLVRHKLGKGTVRKTPLLAAFTGHPQLPTLQQILGMHPTQSTLLSIDNIQGDILVGMKKQKERFVFFHVNNAAEFKSVLKAYTPTNITSASTLVSPASDQPLAFVNIAFSHTGLSTLDINDNLGDSNFVSGQFAGASRLGDDTATWEPTFKGTDIHGVFLIGTDKDEYLETYTGDLKTLFGSSWSVSLTLDAAARPGAEAGHEHFGFLDGISNPAVVGFNNPLPGQTSVPPGIILTGNTGDRTNRPAWAKDGSFMVFRKLKQLVPEFNKWTLDNAIQNRAGNLTIQEGAEFLSARMIGRWKSGAPIDVAPEADDPALGADPNRNNNFDYAHPGSSLASDQTNCPFSAHLRKVNPRADQGNTNTVNHAIRAGTPYGPEVSDDEANSNSTQTDRGLAFVMYQSNIANGFRFQQVNWANTADFPAGKNVTPGIEPIIGQGSPRVASGLDPLDSTKTYTLPNFVVSNGGEYFFVPSISAITDKIAA</sequence>
<keyword evidence="1" id="KW-0560">Oxidoreductase</keyword>
<comment type="caution">
    <text evidence="1">The sequence shown here is derived from an EMBL/GenBank/DDBJ whole genome shotgun (WGS) entry which is preliminary data.</text>
</comment>
<reference evidence="1" key="1">
    <citation type="journal article" date="2021" name="Environ. Microbiol.">
        <title>Gene family expansions and transcriptome signatures uncover fungal adaptations to wood decay.</title>
        <authorList>
            <person name="Hage H."/>
            <person name="Miyauchi S."/>
            <person name="Viragh M."/>
            <person name="Drula E."/>
            <person name="Min B."/>
            <person name="Chaduli D."/>
            <person name="Navarro D."/>
            <person name="Favel A."/>
            <person name="Norest M."/>
            <person name="Lesage-Meessen L."/>
            <person name="Balint B."/>
            <person name="Merenyi Z."/>
            <person name="de Eugenio L."/>
            <person name="Morin E."/>
            <person name="Martinez A.T."/>
            <person name="Baldrian P."/>
            <person name="Stursova M."/>
            <person name="Martinez M.J."/>
            <person name="Novotny C."/>
            <person name="Magnuson J.K."/>
            <person name="Spatafora J.W."/>
            <person name="Maurice S."/>
            <person name="Pangilinan J."/>
            <person name="Andreopoulos W."/>
            <person name="LaButti K."/>
            <person name="Hundley H."/>
            <person name="Na H."/>
            <person name="Kuo A."/>
            <person name="Barry K."/>
            <person name="Lipzen A."/>
            <person name="Henrissat B."/>
            <person name="Riley R."/>
            <person name="Ahrendt S."/>
            <person name="Nagy L.G."/>
            <person name="Grigoriev I.V."/>
            <person name="Martin F."/>
            <person name="Rosso M.N."/>
        </authorList>
    </citation>
    <scope>NUCLEOTIDE SEQUENCE</scope>
    <source>
        <strain evidence="1">CBS 384.51</strain>
    </source>
</reference>
<dbReference type="EMBL" id="MU274926">
    <property type="protein sequence ID" value="KAI0086064.1"/>
    <property type="molecule type" value="Genomic_DNA"/>
</dbReference>
<evidence type="ECO:0000313" key="2">
    <source>
        <dbReference type="Proteomes" id="UP001055072"/>
    </source>
</evidence>
<gene>
    <name evidence="1" type="ORF">BDY19DRAFT_908584</name>
</gene>
<dbReference type="Proteomes" id="UP001055072">
    <property type="component" value="Unassembled WGS sequence"/>
</dbReference>
<keyword evidence="2" id="KW-1185">Reference proteome</keyword>
<keyword evidence="1" id="KW-0575">Peroxidase</keyword>